<dbReference type="AlphaFoldDB" id="A0AA40EYY9"/>
<dbReference type="Proteomes" id="UP001172159">
    <property type="component" value="Unassembled WGS sequence"/>
</dbReference>
<proteinExistence type="predicted"/>
<reference evidence="2" key="1">
    <citation type="submission" date="2023-06" db="EMBL/GenBank/DDBJ databases">
        <title>Genome-scale phylogeny and comparative genomics of the fungal order Sordariales.</title>
        <authorList>
            <consortium name="Lawrence Berkeley National Laboratory"/>
            <person name="Hensen N."/>
            <person name="Bonometti L."/>
            <person name="Westerberg I."/>
            <person name="Brannstrom I.O."/>
            <person name="Guillou S."/>
            <person name="Cros-Aarteil S."/>
            <person name="Calhoun S."/>
            <person name="Haridas S."/>
            <person name="Kuo A."/>
            <person name="Mondo S."/>
            <person name="Pangilinan J."/>
            <person name="Riley R."/>
            <person name="Labutti K."/>
            <person name="Andreopoulos B."/>
            <person name="Lipzen A."/>
            <person name="Chen C."/>
            <person name="Yanf M."/>
            <person name="Daum C."/>
            <person name="Ng V."/>
            <person name="Clum A."/>
            <person name="Steindorff A."/>
            <person name="Ohm R."/>
            <person name="Martin F."/>
            <person name="Silar P."/>
            <person name="Natvig D."/>
            <person name="Lalanne C."/>
            <person name="Gautier V."/>
            <person name="Ament-Velasquez S.L."/>
            <person name="Kruys A."/>
            <person name="Hutchinson M.I."/>
            <person name="Powell A.J."/>
            <person name="Barry K."/>
            <person name="Miller A.N."/>
            <person name="Grigoriev I.V."/>
            <person name="Debuchy R."/>
            <person name="Gladieux P."/>
            <person name="Thoren M.H."/>
            <person name="Johannesson H."/>
        </authorList>
    </citation>
    <scope>NUCLEOTIDE SEQUENCE</scope>
    <source>
        <strain evidence="2">CBS 540.89</strain>
    </source>
</reference>
<feature type="domain" description="N-acetyltransferase" evidence="1">
    <location>
        <begin position="58"/>
        <end position="243"/>
    </location>
</feature>
<dbReference type="Pfam" id="PF13302">
    <property type="entry name" value="Acetyltransf_3"/>
    <property type="match status" value="1"/>
</dbReference>
<evidence type="ECO:0000313" key="2">
    <source>
        <dbReference type="EMBL" id="KAK0747996.1"/>
    </source>
</evidence>
<dbReference type="Gene3D" id="3.40.630.30">
    <property type="match status" value="1"/>
</dbReference>
<dbReference type="InterPro" id="IPR000182">
    <property type="entry name" value="GNAT_dom"/>
</dbReference>
<keyword evidence="3" id="KW-1185">Reference proteome</keyword>
<name>A0AA40EYY9_9PEZI</name>
<protein>
    <submittedName>
        <fullName evidence="2">GNAT domain-containing protein</fullName>
    </submittedName>
</protein>
<dbReference type="InterPro" id="IPR051531">
    <property type="entry name" value="N-acetyltransferase"/>
</dbReference>
<evidence type="ECO:0000313" key="3">
    <source>
        <dbReference type="Proteomes" id="UP001172159"/>
    </source>
</evidence>
<comment type="caution">
    <text evidence="2">The sequence shown here is derived from an EMBL/GenBank/DDBJ whole genome shotgun (WGS) entry which is preliminary data.</text>
</comment>
<dbReference type="InterPro" id="IPR016181">
    <property type="entry name" value="Acyl_CoA_acyltransferase"/>
</dbReference>
<dbReference type="PROSITE" id="PS51186">
    <property type="entry name" value="GNAT"/>
    <property type="match status" value="1"/>
</dbReference>
<dbReference type="EMBL" id="JAUKTV010000001">
    <property type="protein sequence ID" value="KAK0747996.1"/>
    <property type="molecule type" value="Genomic_DNA"/>
</dbReference>
<accession>A0AA40EYY9</accession>
<gene>
    <name evidence="2" type="ORF">B0T21DRAFT_379926</name>
</gene>
<dbReference type="PANTHER" id="PTHR43792">
    <property type="entry name" value="GNAT FAMILY, PUTATIVE (AFU_ORTHOLOGUE AFUA_3G00765)-RELATED-RELATED"/>
    <property type="match status" value="1"/>
</dbReference>
<dbReference type="GO" id="GO:0016747">
    <property type="term" value="F:acyltransferase activity, transferring groups other than amino-acyl groups"/>
    <property type="evidence" value="ECO:0007669"/>
    <property type="project" value="InterPro"/>
</dbReference>
<dbReference type="PANTHER" id="PTHR43792:SF1">
    <property type="entry name" value="N-ACETYLTRANSFERASE DOMAIN-CONTAINING PROTEIN"/>
    <property type="match status" value="1"/>
</dbReference>
<dbReference type="SUPFAM" id="SSF55729">
    <property type="entry name" value="Acyl-CoA N-acyltransferases (Nat)"/>
    <property type="match status" value="1"/>
</dbReference>
<sequence>MADTTIDFLALKNGHNPDPNTVIDPKPDKSSFIRVKTTLPKRPFPPNSAREPVYTERLVIRPLDKKDLPALHELRTQPEVMVWTYLGVVDKDVGETYQRLEVFLEPNDKDNYNFAICERETGEMIGIGGFHNGMWSFGWPEIGYMFRREKWGRGYAKEFMGAWKGMWEGLPREGVELVVDERTVVRNGDGDGGEVKEIVIAVTAEGNGASQRVLERSGFERFLTWEELDGGGRGMVRLPTYRYVVGKGEGRE</sequence>
<organism evidence="2 3">
    <name type="scientific">Apiosordaria backusii</name>
    <dbReference type="NCBI Taxonomy" id="314023"/>
    <lineage>
        <taxon>Eukaryota</taxon>
        <taxon>Fungi</taxon>
        <taxon>Dikarya</taxon>
        <taxon>Ascomycota</taxon>
        <taxon>Pezizomycotina</taxon>
        <taxon>Sordariomycetes</taxon>
        <taxon>Sordariomycetidae</taxon>
        <taxon>Sordariales</taxon>
        <taxon>Lasiosphaeriaceae</taxon>
        <taxon>Apiosordaria</taxon>
    </lineage>
</organism>
<evidence type="ECO:0000259" key="1">
    <source>
        <dbReference type="PROSITE" id="PS51186"/>
    </source>
</evidence>